<sequence>MVALSYRRARLLALALLGSGFLVARIHRAQLGGGAAPVVLTGQQALQVTIPLELSQRPASQPPTKLPKYPFKYYDAHQPPRHKVRAKDLLSYFKPLGNATCFVHGTDIKASHSSCVCQPGWFSDDCSLPEAISSSKRFRRRWTNKKVHRRSGRPRRIVNAININHELDLLEVRLRELYNVVDVFVVCESNYSARGEPKPLHLLPELQKGFLAPYQDKIVHVFLDHFPSKGREDGWFADGYQRSFLWRQAKKQLSGLRDDDLFVLTDADEVPRAGPLAYLKTHEGFGEPMFLRLRWTLYGFFWQHVQEHVQVLSVCTMRFLSRVLRNDAARLRREDIPANSEELYGGELEDWTLGQNDDYNAGWHCSWCFDVEGLRVKLKSAQKDDGIRWGDFPEKTSARFLNVLVKRGLWFDGKKVTKPSVLTRGGTVPSCVMDDDKYGYLLAPDNGTSRTPELQ</sequence>
<dbReference type="OrthoDB" id="6474464at2759"/>
<name>A0A9D4Q2I6_RHISA</name>
<protein>
    <recommendedName>
        <fullName evidence="3">Beta-1,4-mannosyl-glycoprotein beta-1,4-N-acetylglucosaminyltransferase</fullName>
    </recommendedName>
</protein>
<dbReference type="Proteomes" id="UP000821837">
    <property type="component" value="Chromosome 3"/>
</dbReference>
<dbReference type="InterPro" id="IPR006813">
    <property type="entry name" value="Glyco_trans_17"/>
</dbReference>
<organism evidence="1 2">
    <name type="scientific">Rhipicephalus sanguineus</name>
    <name type="common">Brown dog tick</name>
    <name type="synonym">Ixodes sanguineus</name>
    <dbReference type="NCBI Taxonomy" id="34632"/>
    <lineage>
        <taxon>Eukaryota</taxon>
        <taxon>Metazoa</taxon>
        <taxon>Ecdysozoa</taxon>
        <taxon>Arthropoda</taxon>
        <taxon>Chelicerata</taxon>
        <taxon>Arachnida</taxon>
        <taxon>Acari</taxon>
        <taxon>Parasitiformes</taxon>
        <taxon>Ixodida</taxon>
        <taxon>Ixodoidea</taxon>
        <taxon>Ixodidae</taxon>
        <taxon>Rhipicephalinae</taxon>
        <taxon>Rhipicephalus</taxon>
        <taxon>Rhipicephalus</taxon>
    </lineage>
</organism>
<evidence type="ECO:0008006" key="3">
    <source>
        <dbReference type="Google" id="ProtNLM"/>
    </source>
</evidence>
<evidence type="ECO:0000313" key="2">
    <source>
        <dbReference type="Proteomes" id="UP000821837"/>
    </source>
</evidence>
<keyword evidence="2" id="KW-1185">Reference proteome</keyword>
<dbReference type="GO" id="GO:0016020">
    <property type="term" value="C:membrane"/>
    <property type="evidence" value="ECO:0007669"/>
    <property type="project" value="InterPro"/>
</dbReference>
<reference evidence="1" key="2">
    <citation type="submission" date="2021-09" db="EMBL/GenBank/DDBJ databases">
        <authorList>
            <person name="Jia N."/>
            <person name="Wang J."/>
            <person name="Shi W."/>
            <person name="Du L."/>
            <person name="Sun Y."/>
            <person name="Zhan W."/>
            <person name="Jiang J."/>
            <person name="Wang Q."/>
            <person name="Zhang B."/>
            <person name="Ji P."/>
            <person name="Sakyi L.B."/>
            <person name="Cui X."/>
            <person name="Yuan T."/>
            <person name="Jiang B."/>
            <person name="Yang W."/>
            <person name="Lam T.T.-Y."/>
            <person name="Chang Q."/>
            <person name="Ding S."/>
            <person name="Wang X."/>
            <person name="Zhu J."/>
            <person name="Ruan X."/>
            <person name="Zhao L."/>
            <person name="Wei J."/>
            <person name="Que T."/>
            <person name="Du C."/>
            <person name="Cheng J."/>
            <person name="Dai P."/>
            <person name="Han X."/>
            <person name="Huang E."/>
            <person name="Gao Y."/>
            <person name="Liu J."/>
            <person name="Shao H."/>
            <person name="Ye R."/>
            <person name="Li L."/>
            <person name="Wei W."/>
            <person name="Wang X."/>
            <person name="Wang C."/>
            <person name="Huo Q."/>
            <person name="Li W."/>
            <person name="Guo W."/>
            <person name="Chen H."/>
            <person name="Chen S."/>
            <person name="Zhou L."/>
            <person name="Zhou L."/>
            <person name="Ni X."/>
            <person name="Tian J."/>
            <person name="Zhou Y."/>
            <person name="Sheng Y."/>
            <person name="Liu T."/>
            <person name="Pan Y."/>
            <person name="Xia L."/>
            <person name="Li J."/>
            <person name="Zhao F."/>
            <person name="Cao W."/>
        </authorList>
    </citation>
    <scope>NUCLEOTIDE SEQUENCE</scope>
    <source>
        <strain evidence="1">Rsan-2018</strain>
        <tissue evidence="1">Larvae</tissue>
    </source>
</reference>
<dbReference type="GO" id="GO:0003830">
    <property type="term" value="F:beta-1,4-mannosylglycoprotein 4-beta-N-acetylglucosaminyltransferase activity"/>
    <property type="evidence" value="ECO:0007669"/>
    <property type="project" value="InterPro"/>
</dbReference>
<accession>A0A9D4Q2I6</accession>
<gene>
    <name evidence="1" type="ORF">HPB52_021022</name>
</gene>
<dbReference type="AlphaFoldDB" id="A0A9D4Q2I6"/>
<dbReference type="Pfam" id="PF04724">
    <property type="entry name" value="Glyco_transf_17"/>
    <property type="match status" value="1"/>
</dbReference>
<evidence type="ECO:0000313" key="1">
    <source>
        <dbReference type="EMBL" id="KAH7963413.1"/>
    </source>
</evidence>
<dbReference type="VEuPathDB" id="VectorBase:RSAN_039997"/>
<dbReference type="PANTHER" id="PTHR12224:SF0">
    <property type="entry name" value="BETA-1,4-MANNOSYL-GLYCOPROTEIN 4-BETA-N-ACETYLGLUCOSAMINYLTRANSFERASE"/>
    <property type="match status" value="1"/>
</dbReference>
<proteinExistence type="predicted"/>
<dbReference type="EMBL" id="JABSTV010001249">
    <property type="protein sequence ID" value="KAH7963413.1"/>
    <property type="molecule type" value="Genomic_DNA"/>
</dbReference>
<comment type="caution">
    <text evidence="1">The sequence shown here is derived from an EMBL/GenBank/DDBJ whole genome shotgun (WGS) entry which is preliminary data.</text>
</comment>
<dbReference type="GO" id="GO:0006044">
    <property type="term" value="P:N-acetylglucosamine metabolic process"/>
    <property type="evidence" value="ECO:0007669"/>
    <property type="project" value="TreeGrafter"/>
</dbReference>
<dbReference type="OMA" id="VRTGGWF"/>
<dbReference type="PANTHER" id="PTHR12224">
    <property type="entry name" value="BETA-1,4-MANNOSYL-GLYCOPROTEIN BETA-1,4-N-ACETYLGLUCOSAMINYL-TRANSFERASE"/>
    <property type="match status" value="1"/>
</dbReference>
<reference evidence="1" key="1">
    <citation type="journal article" date="2020" name="Cell">
        <title>Large-Scale Comparative Analyses of Tick Genomes Elucidate Their Genetic Diversity and Vector Capacities.</title>
        <authorList>
            <consortium name="Tick Genome and Microbiome Consortium (TIGMIC)"/>
            <person name="Jia N."/>
            <person name="Wang J."/>
            <person name="Shi W."/>
            <person name="Du L."/>
            <person name="Sun Y."/>
            <person name="Zhan W."/>
            <person name="Jiang J.F."/>
            <person name="Wang Q."/>
            <person name="Zhang B."/>
            <person name="Ji P."/>
            <person name="Bell-Sakyi L."/>
            <person name="Cui X.M."/>
            <person name="Yuan T.T."/>
            <person name="Jiang B.G."/>
            <person name="Yang W.F."/>
            <person name="Lam T.T."/>
            <person name="Chang Q.C."/>
            <person name="Ding S.J."/>
            <person name="Wang X.J."/>
            <person name="Zhu J.G."/>
            <person name="Ruan X.D."/>
            <person name="Zhao L."/>
            <person name="Wei J.T."/>
            <person name="Ye R.Z."/>
            <person name="Que T.C."/>
            <person name="Du C.H."/>
            <person name="Zhou Y.H."/>
            <person name="Cheng J.X."/>
            <person name="Dai P.F."/>
            <person name="Guo W.B."/>
            <person name="Han X.H."/>
            <person name="Huang E.J."/>
            <person name="Li L.F."/>
            <person name="Wei W."/>
            <person name="Gao Y.C."/>
            <person name="Liu J.Z."/>
            <person name="Shao H.Z."/>
            <person name="Wang X."/>
            <person name="Wang C.C."/>
            <person name="Yang T.C."/>
            <person name="Huo Q.B."/>
            <person name="Li W."/>
            <person name="Chen H.Y."/>
            <person name="Chen S.E."/>
            <person name="Zhou L.G."/>
            <person name="Ni X.B."/>
            <person name="Tian J.H."/>
            <person name="Sheng Y."/>
            <person name="Liu T."/>
            <person name="Pan Y.S."/>
            <person name="Xia L.Y."/>
            <person name="Li J."/>
            <person name="Zhao F."/>
            <person name="Cao W.C."/>
        </authorList>
    </citation>
    <scope>NUCLEOTIDE SEQUENCE</scope>
    <source>
        <strain evidence="1">Rsan-2018</strain>
    </source>
</reference>